<gene>
    <name evidence="3" type="ORF">QTL97_05110</name>
</gene>
<dbReference type="InterPro" id="IPR001296">
    <property type="entry name" value="Glyco_trans_1"/>
</dbReference>
<dbReference type="CDD" id="cd03811">
    <property type="entry name" value="GT4_GT28_WabH-like"/>
    <property type="match status" value="1"/>
</dbReference>
<dbReference type="GO" id="GO:0016757">
    <property type="term" value="F:glycosyltransferase activity"/>
    <property type="evidence" value="ECO:0007669"/>
    <property type="project" value="UniProtKB-KW"/>
</dbReference>
<feature type="domain" description="Glycosyl transferase family 1" evidence="1">
    <location>
        <begin position="188"/>
        <end position="307"/>
    </location>
</feature>
<dbReference type="Pfam" id="PF00534">
    <property type="entry name" value="Glycos_transf_1"/>
    <property type="match status" value="1"/>
</dbReference>
<comment type="caution">
    <text evidence="3">The sequence shown here is derived from an EMBL/GenBank/DDBJ whole genome shotgun (WGS) entry which is preliminary data.</text>
</comment>
<accession>A0AAW9A6P1</accession>
<evidence type="ECO:0000313" key="4">
    <source>
        <dbReference type="Proteomes" id="UP001271648"/>
    </source>
</evidence>
<dbReference type="Gene3D" id="3.40.50.2000">
    <property type="entry name" value="Glycogen Phosphorylase B"/>
    <property type="match status" value="2"/>
</dbReference>
<sequence length="358" mass="40864">MKTIVFVIPKLGGGGAERVISTLVRHIDKKKFKVHLIIVHDGGDYQTDLPVDVNLIKLPVSQVRYAIPSLYLEIRRIKPDIVFSSIRGFSALIALFKTFLPRKTKLVIRENNTPSESISESKYPLVWKIVYNTIFKKVDKIICQSDYMVEDFKNEFGFDESKLIRIYNPVDIEMVRQMSMQDPSPFGKEGYKNVVVVGKMMPQKGIDILLNSVAKNKNKLKNVKIWILGNGKYFRDYVKLSENLGITNYVNFVGRQANPFIWMKNADLFLLPSRYEGLPNVVLEAIACGCPVVSTSHPGGTKEIMELTGNIQGVVEELTWDNSWFNQNKIKVTELENVFGVKSILMQYEDLLYNLKNV</sequence>
<dbReference type="EC" id="2.4.-.-" evidence="3"/>
<evidence type="ECO:0000259" key="1">
    <source>
        <dbReference type="Pfam" id="PF00534"/>
    </source>
</evidence>
<keyword evidence="3" id="KW-0328">Glycosyltransferase</keyword>
<dbReference type="RefSeq" id="WP_317940358.1">
    <property type="nucleotide sequence ID" value="NZ_JAUBDJ010000002.1"/>
</dbReference>
<dbReference type="Proteomes" id="UP001271648">
    <property type="component" value="Unassembled WGS sequence"/>
</dbReference>
<dbReference type="Pfam" id="PF13439">
    <property type="entry name" value="Glyco_transf_4"/>
    <property type="match status" value="1"/>
</dbReference>
<dbReference type="PANTHER" id="PTHR12526:SF630">
    <property type="entry name" value="GLYCOSYLTRANSFERASE"/>
    <property type="match status" value="1"/>
</dbReference>
<reference evidence="3 4" key="1">
    <citation type="submission" date="2023-06" db="EMBL/GenBank/DDBJ databases">
        <title>Sporosarcina sp. nov., isolated from Korean traditional fermented seafood 'Jeotgal'.</title>
        <authorList>
            <person name="Yang A.I."/>
            <person name="Shin N.-R."/>
        </authorList>
    </citation>
    <scope>NUCLEOTIDE SEQUENCE [LARGE SCALE GENOMIC DNA]</scope>
    <source>
        <strain evidence="3 4">KCTC43456</strain>
    </source>
</reference>
<keyword evidence="4" id="KW-1185">Reference proteome</keyword>
<proteinExistence type="predicted"/>
<evidence type="ECO:0000259" key="2">
    <source>
        <dbReference type="Pfam" id="PF13439"/>
    </source>
</evidence>
<feature type="domain" description="Glycosyltransferase subfamily 4-like N-terminal" evidence="2">
    <location>
        <begin position="14"/>
        <end position="173"/>
    </location>
</feature>
<dbReference type="EMBL" id="JAUBDJ010000002">
    <property type="protein sequence ID" value="MDW0116303.1"/>
    <property type="molecule type" value="Genomic_DNA"/>
</dbReference>
<name>A0AAW9A6P1_9BACL</name>
<keyword evidence="3" id="KW-0808">Transferase</keyword>
<evidence type="ECO:0000313" key="3">
    <source>
        <dbReference type="EMBL" id="MDW0116303.1"/>
    </source>
</evidence>
<protein>
    <submittedName>
        <fullName evidence="3">Glycosyltransferase</fullName>
        <ecNumber evidence="3">2.4.-.-</ecNumber>
    </submittedName>
</protein>
<dbReference type="InterPro" id="IPR028098">
    <property type="entry name" value="Glyco_trans_4-like_N"/>
</dbReference>
<dbReference type="SUPFAM" id="SSF53756">
    <property type="entry name" value="UDP-Glycosyltransferase/glycogen phosphorylase"/>
    <property type="match status" value="1"/>
</dbReference>
<dbReference type="PANTHER" id="PTHR12526">
    <property type="entry name" value="GLYCOSYLTRANSFERASE"/>
    <property type="match status" value="1"/>
</dbReference>
<organism evidence="3 4">
    <name type="scientific">Sporosarcina thermotolerans</name>
    <dbReference type="NCBI Taxonomy" id="633404"/>
    <lineage>
        <taxon>Bacteria</taxon>
        <taxon>Bacillati</taxon>
        <taxon>Bacillota</taxon>
        <taxon>Bacilli</taxon>
        <taxon>Bacillales</taxon>
        <taxon>Caryophanaceae</taxon>
        <taxon>Sporosarcina</taxon>
    </lineage>
</organism>
<dbReference type="AlphaFoldDB" id="A0AAW9A6P1"/>